<gene>
    <name evidence="3" type="ORF">I553_4033</name>
</gene>
<comment type="caution">
    <text evidence="3">The sequence shown here is derived from an EMBL/GenBank/DDBJ whole genome shotgun (WGS) entry which is preliminary data.</text>
</comment>
<keyword evidence="3" id="KW-0413">Isomerase</keyword>
<dbReference type="EMBL" id="JAOB01000019">
    <property type="protein sequence ID" value="EUA66077.1"/>
    <property type="molecule type" value="Genomic_DNA"/>
</dbReference>
<dbReference type="InterPro" id="IPR014710">
    <property type="entry name" value="RmlC-like_jellyroll"/>
</dbReference>
<sequence length="123" mass="13160">MGIADRYRRIHRAAGAGCPPRGRTLARRASGRPAWLETDDGETSLLDALIADPEGQLGSAARTRFGDVLPFLVKVLAADEPLSLQAHPSAEQAIEGYLREERLGIPVSHRSATIATTGTSPNF</sequence>
<dbReference type="InterPro" id="IPR046457">
    <property type="entry name" value="PMI_typeI_cat"/>
</dbReference>
<organism evidence="3">
    <name type="scientific">Mycobacterium xenopi 4042</name>
    <dbReference type="NCBI Taxonomy" id="1299334"/>
    <lineage>
        <taxon>Bacteria</taxon>
        <taxon>Bacillati</taxon>
        <taxon>Actinomycetota</taxon>
        <taxon>Actinomycetes</taxon>
        <taxon>Mycobacteriales</taxon>
        <taxon>Mycobacteriaceae</taxon>
        <taxon>Mycobacterium</taxon>
    </lineage>
</organism>
<evidence type="ECO:0000259" key="2">
    <source>
        <dbReference type="Pfam" id="PF20511"/>
    </source>
</evidence>
<dbReference type="InterPro" id="IPR011051">
    <property type="entry name" value="RmlC_Cupin_sf"/>
</dbReference>
<dbReference type="SUPFAM" id="SSF51182">
    <property type="entry name" value="RmlC-like cupins"/>
    <property type="match status" value="1"/>
</dbReference>
<evidence type="ECO:0000256" key="1">
    <source>
        <dbReference type="SAM" id="MobiDB-lite"/>
    </source>
</evidence>
<feature type="domain" description="Phosphomannose isomerase type I catalytic" evidence="2">
    <location>
        <begin position="41"/>
        <end position="95"/>
    </location>
</feature>
<accession>X8DBS7</accession>
<dbReference type="GO" id="GO:0004476">
    <property type="term" value="F:mannose-6-phosphate isomerase activity"/>
    <property type="evidence" value="ECO:0007669"/>
    <property type="project" value="InterPro"/>
</dbReference>
<proteinExistence type="predicted"/>
<protein>
    <submittedName>
        <fullName evidence="3">Phosphomannose isomerase type I family protein</fullName>
    </submittedName>
</protein>
<name>X8DBS7_MYCXE</name>
<reference evidence="3" key="1">
    <citation type="submission" date="2014-01" db="EMBL/GenBank/DDBJ databases">
        <authorList>
            <person name="Brown-Elliot B."/>
            <person name="Wallace R."/>
            <person name="Lenaerts A."/>
            <person name="Ordway D."/>
            <person name="DeGroote M.A."/>
            <person name="Parker T."/>
            <person name="Sizemore C."/>
            <person name="Tallon L.J."/>
            <person name="Sadzewicz L.K."/>
            <person name="Sengamalay N."/>
            <person name="Fraser C.M."/>
            <person name="Hine E."/>
            <person name="Shefchek K.A."/>
            <person name="Das S.P."/>
            <person name="Tettelin H."/>
        </authorList>
    </citation>
    <scope>NUCLEOTIDE SEQUENCE [LARGE SCALE GENOMIC DNA]</scope>
    <source>
        <strain evidence="3">4042</strain>
    </source>
</reference>
<dbReference type="PATRIC" id="fig|1299334.3.peg.2001"/>
<dbReference type="AlphaFoldDB" id="X8DBS7"/>
<dbReference type="Pfam" id="PF20511">
    <property type="entry name" value="PMI_typeI_cat"/>
    <property type="match status" value="1"/>
</dbReference>
<feature type="region of interest" description="Disordered" evidence="1">
    <location>
        <begin position="18"/>
        <end position="38"/>
    </location>
</feature>
<evidence type="ECO:0000313" key="3">
    <source>
        <dbReference type="EMBL" id="EUA66077.1"/>
    </source>
</evidence>
<dbReference type="Gene3D" id="2.60.120.10">
    <property type="entry name" value="Jelly Rolls"/>
    <property type="match status" value="1"/>
</dbReference>
<dbReference type="GO" id="GO:0008270">
    <property type="term" value="F:zinc ion binding"/>
    <property type="evidence" value="ECO:0007669"/>
    <property type="project" value="InterPro"/>
</dbReference>